<feature type="domain" description="Amidohydrolase-related" evidence="2">
    <location>
        <begin position="4"/>
        <end position="282"/>
    </location>
</feature>
<keyword evidence="4" id="KW-1185">Reference proteome</keyword>
<proteinExistence type="predicted"/>
<dbReference type="RefSeq" id="WP_212698105.1">
    <property type="nucleotide sequence ID" value="NZ_CP058649.1"/>
</dbReference>
<dbReference type="CDD" id="cd01292">
    <property type="entry name" value="metallo-dependent_hydrolases"/>
    <property type="match status" value="1"/>
</dbReference>
<keyword evidence="1" id="KW-0456">Lyase</keyword>
<dbReference type="InterPro" id="IPR032466">
    <property type="entry name" value="Metal_Hydrolase"/>
</dbReference>
<dbReference type="GO" id="GO:0016787">
    <property type="term" value="F:hydrolase activity"/>
    <property type="evidence" value="ECO:0007669"/>
    <property type="project" value="InterPro"/>
</dbReference>
<dbReference type="Gene3D" id="3.20.20.140">
    <property type="entry name" value="Metal-dependent hydrolases"/>
    <property type="match status" value="1"/>
</dbReference>
<protein>
    <submittedName>
        <fullName evidence="3">Amidohydrolase family protein</fullName>
    </submittedName>
</protein>
<dbReference type="KEGG" id="vpy:HZI73_10005"/>
<organism evidence="3 4">
    <name type="scientific">Vallitalea pronyensis</name>
    <dbReference type="NCBI Taxonomy" id="1348613"/>
    <lineage>
        <taxon>Bacteria</taxon>
        <taxon>Bacillati</taxon>
        <taxon>Bacillota</taxon>
        <taxon>Clostridia</taxon>
        <taxon>Lachnospirales</taxon>
        <taxon>Vallitaleaceae</taxon>
        <taxon>Vallitalea</taxon>
    </lineage>
</organism>
<dbReference type="SUPFAM" id="SSF51556">
    <property type="entry name" value="Metallo-dependent hydrolases"/>
    <property type="match status" value="1"/>
</dbReference>
<dbReference type="AlphaFoldDB" id="A0A8J8SGC0"/>
<evidence type="ECO:0000256" key="1">
    <source>
        <dbReference type="ARBA" id="ARBA00023239"/>
    </source>
</evidence>
<evidence type="ECO:0000313" key="3">
    <source>
        <dbReference type="EMBL" id="QUI22615.1"/>
    </source>
</evidence>
<gene>
    <name evidence="3" type="ORF">HZI73_10005</name>
</gene>
<accession>A0A8J8SGC0</accession>
<evidence type="ECO:0000259" key="2">
    <source>
        <dbReference type="Pfam" id="PF04909"/>
    </source>
</evidence>
<dbReference type="PANTHER" id="PTHR21240">
    <property type="entry name" value="2-AMINO-3-CARBOXYLMUCONATE-6-SEMIALDEHYDE DECARBOXYLASE"/>
    <property type="match status" value="1"/>
</dbReference>
<dbReference type="Pfam" id="PF04909">
    <property type="entry name" value="Amidohydro_2"/>
    <property type="match status" value="1"/>
</dbReference>
<dbReference type="InterPro" id="IPR032465">
    <property type="entry name" value="ACMSD"/>
</dbReference>
<dbReference type="InterPro" id="IPR006680">
    <property type="entry name" value="Amidohydro-rel"/>
</dbReference>
<reference evidence="3" key="1">
    <citation type="submission" date="2020-07" db="EMBL/GenBank/DDBJ databases">
        <title>Vallitalea pronyensis genome.</title>
        <authorList>
            <person name="Postec A."/>
        </authorList>
    </citation>
    <scope>NUCLEOTIDE SEQUENCE</scope>
    <source>
        <strain evidence="3">FatNI3</strain>
    </source>
</reference>
<dbReference type="Proteomes" id="UP000683246">
    <property type="component" value="Chromosome"/>
</dbReference>
<dbReference type="GO" id="GO:0016831">
    <property type="term" value="F:carboxy-lyase activity"/>
    <property type="evidence" value="ECO:0007669"/>
    <property type="project" value="InterPro"/>
</dbReference>
<evidence type="ECO:0000313" key="4">
    <source>
        <dbReference type="Proteomes" id="UP000683246"/>
    </source>
</evidence>
<dbReference type="EMBL" id="CP058649">
    <property type="protein sequence ID" value="QUI22615.1"/>
    <property type="molecule type" value="Genomic_DNA"/>
</dbReference>
<sequence>MKIIDAHIHFSNIKVFRETADVLSRVNYTYKGHMDTFKKNNVVATVAMGLQEIREDHFPDSDCPNPMVCDLDSRQPANMYTCLGINPARLAGDLKSQELHHIEIGLKEQYTIGLKIYAGYYHYHIYDDIYQPIYRLAAKYQVPVVIHTGDTYSEQGILKYAHPLNVDELAVANRDVTFVIAHIGDPWVMDCAEVVYKNANVYADLSGLIVGDRQQVERMAGKKHFVDHLKRALVYTDNYKKFIFGSDWPLVDLNAYIAFIKGLIPEAHHEDVFYKTAGKIFNINL</sequence>
<dbReference type="PANTHER" id="PTHR21240:SF19">
    <property type="entry name" value="CATALYTIC_ HYDROLASE"/>
    <property type="match status" value="1"/>
</dbReference>
<name>A0A8J8SGC0_9FIRM</name>